<dbReference type="PIRSF" id="PIRSF021239">
    <property type="entry name" value="UCP021239"/>
    <property type="match status" value="1"/>
</dbReference>
<feature type="transmembrane region" description="Helical" evidence="1">
    <location>
        <begin position="28"/>
        <end position="46"/>
    </location>
</feature>
<feature type="transmembrane region" description="Helical" evidence="1">
    <location>
        <begin position="90"/>
        <end position="107"/>
    </location>
</feature>
<dbReference type="Pfam" id="PF04342">
    <property type="entry name" value="DMT_6"/>
    <property type="match status" value="1"/>
</dbReference>
<keyword evidence="1" id="KW-0472">Membrane</keyword>
<sequence length="109" mass="12624">MKTILLLIGSNIFMTFAWYGHLKNLNDKPLYIAIFVSWGIAFFEYILQVPANRIGYTEFNLGQLKIIQEVITFSVFALFAYFYMNKPLSINFLYAGLCMCGAAYFIFKN</sequence>
<organism evidence="2 3">
    <name type="scientific">Legionella beliardensis</name>
    <dbReference type="NCBI Taxonomy" id="91822"/>
    <lineage>
        <taxon>Bacteria</taxon>
        <taxon>Pseudomonadati</taxon>
        <taxon>Pseudomonadota</taxon>
        <taxon>Gammaproteobacteria</taxon>
        <taxon>Legionellales</taxon>
        <taxon>Legionellaceae</taxon>
        <taxon>Legionella</taxon>
    </lineage>
</organism>
<feature type="transmembrane region" description="Helical" evidence="1">
    <location>
        <begin position="5"/>
        <end position="22"/>
    </location>
</feature>
<dbReference type="OrthoDB" id="9805206at2"/>
<evidence type="ECO:0000313" key="3">
    <source>
        <dbReference type="Proteomes" id="UP000254968"/>
    </source>
</evidence>
<dbReference type="EMBL" id="UGNV01000001">
    <property type="protein sequence ID" value="STX27964.1"/>
    <property type="molecule type" value="Genomic_DNA"/>
</dbReference>
<evidence type="ECO:0000256" key="1">
    <source>
        <dbReference type="SAM" id="Phobius"/>
    </source>
</evidence>
<dbReference type="InterPro" id="IPR007437">
    <property type="entry name" value="DUF486"/>
</dbReference>
<reference evidence="2 3" key="1">
    <citation type="submission" date="2018-06" db="EMBL/GenBank/DDBJ databases">
        <authorList>
            <consortium name="Pathogen Informatics"/>
            <person name="Doyle S."/>
        </authorList>
    </citation>
    <scope>NUCLEOTIDE SEQUENCE [LARGE SCALE GENOMIC DNA]</scope>
    <source>
        <strain evidence="2 3">NCTC13315</strain>
    </source>
</reference>
<dbReference type="PANTHER" id="PTHR38482">
    <property type="entry name" value="DMT FAMILY PROTEIN"/>
    <property type="match status" value="1"/>
</dbReference>
<keyword evidence="1" id="KW-0812">Transmembrane</keyword>
<name>A0A378I666_9GAMM</name>
<feature type="transmembrane region" description="Helical" evidence="1">
    <location>
        <begin position="66"/>
        <end position="84"/>
    </location>
</feature>
<evidence type="ECO:0000313" key="2">
    <source>
        <dbReference type="EMBL" id="STX27964.1"/>
    </source>
</evidence>
<proteinExistence type="predicted"/>
<keyword evidence="1" id="KW-1133">Transmembrane helix</keyword>
<dbReference type="Proteomes" id="UP000254968">
    <property type="component" value="Unassembled WGS sequence"/>
</dbReference>
<accession>A0A378I666</accession>
<dbReference type="RefSeq" id="WP_115301748.1">
    <property type="nucleotide sequence ID" value="NZ_CAAAHO010000006.1"/>
</dbReference>
<gene>
    <name evidence="2" type="ORF">NCTC13315_00486</name>
</gene>
<keyword evidence="3" id="KW-1185">Reference proteome</keyword>
<protein>
    <submittedName>
        <fullName evidence="2">Protein of uncharacterized function, DUF486</fullName>
    </submittedName>
</protein>
<dbReference type="AlphaFoldDB" id="A0A378I666"/>
<dbReference type="PANTHER" id="PTHR38482:SF1">
    <property type="entry name" value="DMT FAMILY PROTEIN"/>
    <property type="match status" value="1"/>
</dbReference>